<dbReference type="EMBL" id="BMEX01000001">
    <property type="protein sequence ID" value="GGA31836.1"/>
    <property type="molecule type" value="Genomic_DNA"/>
</dbReference>
<dbReference type="Proteomes" id="UP000617979">
    <property type="component" value="Unassembled WGS sequence"/>
</dbReference>
<evidence type="ECO:0000313" key="1">
    <source>
        <dbReference type="EMBL" id="GGA31836.1"/>
    </source>
</evidence>
<dbReference type="RefSeq" id="WP_188428608.1">
    <property type="nucleotide sequence ID" value="NZ_BMEX01000001.1"/>
</dbReference>
<organism evidence="1 2">
    <name type="scientific">Kroppenstedtia guangzhouensis</name>
    <dbReference type="NCBI Taxonomy" id="1274356"/>
    <lineage>
        <taxon>Bacteria</taxon>
        <taxon>Bacillati</taxon>
        <taxon>Bacillota</taxon>
        <taxon>Bacilli</taxon>
        <taxon>Bacillales</taxon>
        <taxon>Thermoactinomycetaceae</taxon>
        <taxon>Kroppenstedtia</taxon>
    </lineage>
</organism>
<comment type="caution">
    <text evidence="1">The sequence shown here is derived from an EMBL/GenBank/DDBJ whole genome shotgun (WGS) entry which is preliminary data.</text>
</comment>
<name>A0ABQ1FWQ8_9BACL</name>
<evidence type="ECO:0000313" key="2">
    <source>
        <dbReference type="Proteomes" id="UP000617979"/>
    </source>
</evidence>
<keyword evidence="2" id="KW-1185">Reference proteome</keyword>
<accession>A0ABQ1FWQ8</accession>
<proteinExistence type="predicted"/>
<reference evidence="2" key="1">
    <citation type="journal article" date="2019" name="Int. J. Syst. Evol. Microbiol.">
        <title>The Global Catalogue of Microorganisms (GCM) 10K type strain sequencing project: providing services to taxonomists for standard genome sequencing and annotation.</title>
        <authorList>
            <consortium name="The Broad Institute Genomics Platform"/>
            <consortium name="The Broad Institute Genome Sequencing Center for Infectious Disease"/>
            <person name="Wu L."/>
            <person name="Ma J."/>
        </authorList>
    </citation>
    <scope>NUCLEOTIDE SEQUENCE [LARGE SCALE GENOMIC DNA]</scope>
    <source>
        <strain evidence="2">CGMCC 1.12404</strain>
    </source>
</reference>
<gene>
    <name evidence="1" type="ORF">GCM10007416_00440</name>
</gene>
<sequence>MSMKTAINSNVVGITVDYQGYQGYFAVGVSNWVKGFEAMDRAFHHLKRGDMENILLGPVKESADDLLAPVLELTNAEGDTIRANPHVIGDYIVGVKILTGDEIQVIEQAQPNSLFQKLKQAFS</sequence>
<protein>
    <submittedName>
        <fullName evidence="1">Uncharacterized protein</fullName>
    </submittedName>
</protein>